<dbReference type="GO" id="GO:0030246">
    <property type="term" value="F:carbohydrate binding"/>
    <property type="evidence" value="ECO:0007669"/>
    <property type="project" value="InterPro"/>
</dbReference>
<feature type="signal peptide" evidence="3">
    <location>
        <begin position="1"/>
        <end position="20"/>
    </location>
</feature>
<dbReference type="RefSeq" id="XP_033393732.1">
    <property type="nucleotide sequence ID" value="XM_033543465.1"/>
</dbReference>
<feature type="region of interest" description="Disordered" evidence="1">
    <location>
        <begin position="785"/>
        <end position="876"/>
    </location>
</feature>
<feature type="compositionally biased region" description="Low complexity" evidence="1">
    <location>
        <begin position="839"/>
        <end position="848"/>
    </location>
</feature>
<dbReference type="AlphaFoldDB" id="A0A6A6B1G6"/>
<feature type="compositionally biased region" description="Polar residues" evidence="1">
    <location>
        <begin position="584"/>
        <end position="596"/>
    </location>
</feature>
<feature type="transmembrane region" description="Helical" evidence="2">
    <location>
        <begin position="471"/>
        <end position="493"/>
    </location>
</feature>
<sequence>MVMFSLFLLVLVWLGVISTASPVLGRPGLLYLNGTNVVRDSTPSPGLGAEVVSPEVGNATTVTTPVSSDATTLTAVSSRQDVSPAAMEHHSPIDPSSTVQKTNSSRAVVCYIHDVPTPCSTLSGLTSAETTPLRTKLTHALTLPATTASEVPSSAAVSPPAGDTSATASPPSFTLSQNASTSAVISPAFIAQERPAAWPAHNNTVYAMCRVHGTAVPCSAVERVQTVSASDSSRAYAGWSSSRTSLAAFFSSTPSFPSIIPPFRNASAPTAIQNNTVSEPTASATRTISIHGAFFEHDATKRSASTLLTVAHAKEIRTTTATSSASPSFEPESTNVFECGGQAFSPYQYTCWDDTTLCPVTDGKRLEACNGGCFDPEAYACTDGVLEGIHDGKLPNGAAATATPIPASVWPSSAATIAPSSTSDSSSSTTAKSSSTASGTSAATTTAAVAPTAVPPDDSKEDDDDLSSGQIAAIATSTTSAALLLFLISILLFRRRNARLRKATDEVVYPEIAYLYDPPVPTKFGGAVVNGRGARSSGSSAHGDTPLLPPLPQMPSLLPLQGVSGGEGVDRSPGAGAGVVSMGTMRNAQTQTQPQRRQLDILNEEDEDEAAAAENQPQSQPQTRPPPAAATAAPKSPAPPSVTLTTSSTPDSPAVTAARPLLSFSAHALKRKTGSLALTTTLPPFPPEGVLYHTPTHSGSSSNSGNGNGSGGLSDGKGKGKGKRGGGSGGSEEHWDTIDLQDHGQILTPVHSPQCPCPYCITHNPARPSTSSSCASGSSCASSCASNDGWGGPRSHRPSIISSRGSKTPWWCPGTHIPTSSEQLEEAERSRGRLTVRNGAATPASGRSRSGGGKSGRSARSSELEFADRRLLGREF</sequence>
<keyword evidence="2" id="KW-0812">Transmembrane</keyword>
<evidence type="ECO:0000256" key="1">
    <source>
        <dbReference type="SAM" id="MobiDB-lite"/>
    </source>
</evidence>
<evidence type="ECO:0000256" key="3">
    <source>
        <dbReference type="SAM" id="SignalP"/>
    </source>
</evidence>
<organism evidence="5 6">
    <name type="scientific">Aplosporella prunicola CBS 121167</name>
    <dbReference type="NCBI Taxonomy" id="1176127"/>
    <lineage>
        <taxon>Eukaryota</taxon>
        <taxon>Fungi</taxon>
        <taxon>Dikarya</taxon>
        <taxon>Ascomycota</taxon>
        <taxon>Pezizomycotina</taxon>
        <taxon>Dothideomycetes</taxon>
        <taxon>Dothideomycetes incertae sedis</taxon>
        <taxon>Botryosphaeriales</taxon>
        <taxon>Aplosporellaceae</taxon>
        <taxon>Aplosporella</taxon>
    </lineage>
</organism>
<evidence type="ECO:0000313" key="6">
    <source>
        <dbReference type="Proteomes" id="UP000799438"/>
    </source>
</evidence>
<feature type="compositionally biased region" description="Low complexity" evidence="1">
    <location>
        <begin position="148"/>
        <end position="161"/>
    </location>
</feature>
<dbReference type="OrthoDB" id="5430620at2759"/>
<dbReference type="Pfam" id="PF10645">
    <property type="entry name" value="Carb_bind"/>
    <property type="match status" value="1"/>
</dbReference>
<dbReference type="Proteomes" id="UP000799438">
    <property type="component" value="Unassembled WGS sequence"/>
</dbReference>
<feature type="compositionally biased region" description="Low complexity" evidence="1">
    <location>
        <begin position="416"/>
        <end position="456"/>
    </location>
</feature>
<feature type="compositionally biased region" description="Polar residues" evidence="1">
    <location>
        <begin position="164"/>
        <end position="176"/>
    </location>
</feature>
<feature type="domain" description="Endo-1,3(4)-beta-glucanase 1 carbohydrate binding" evidence="4">
    <location>
        <begin position="338"/>
        <end position="386"/>
    </location>
</feature>
<gene>
    <name evidence="5" type="ORF">K452DRAFT_311803</name>
</gene>
<proteinExistence type="predicted"/>
<feature type="compositionally biased region" description="Basic and acidic residues" evidence="1">
    <location>
        <begin position="860"/>
        <end position="876"/>
    </location>
</feature>
<keyword evidence="3" id="KW-0732">Signal</keyword>
<feature type="region of interest" description="Disordered" evidence="1">
    <location>
        <begin position="527"/>
        <end position="654"/>
    </location>
</feature>
<keyword evidence="2" id="KW-0472">Membrane</keyword>
<feature type="region of interest" description="Disordered" evidence="1">
    <location>
        <begin position="687"/>
        <end position="735"/>
    </location>
</feature>
<feature type="compositionally biased region" description="Acidic residues" evidence="1">
    <location>
        <begin position="602"/>
        <end position="611"/>
    </location>
</feature>
<feature type="compositionally biased region" description="Low complexity" evidence="1">
    <location>
        <begin position="629"/>
        <end position="653"/>
    </location>
</feature>
<name>A0A6A6B1G6_9PEZI</name>
<feature type="compositionally biased region" description="Low complexity" evidence="1">
    <location>
        <begin position="531"/>
        <end position="543"/>
    </location>
</feature>
<keyword evidence="2" id="KW-1133">Transmembrane helix</keyword>
<feature type="region of interest" description="Disordered" evidence="1">
    <location>
        <begin position="148"/>
        <end position="176"/>
    </location>
</feature>
<evidence type="ECO:0000259" key="4">
    <source>
        <dbReference type="Pfam" id="PF10645"/>
    </source>
</evidence>
<evidence type="ECO:0000313" key="5">
    <source>
        <dbReference type="EMBL" id="KAF2138019.1"/>
    </source>
</evidence>
<reference evidence="5" key="1">
    <citation type="journal article" date="2020" name="Stud. Mycol.">
        <title>101 Dothideomycetes genomes: a test case for predicting lifestyles and emergence of pathogens.</title>
        <authorList>
            <person name="Haridas S."/>
            <person name="Albert R."/>
            <person name="Binder M."/>
            <person name="Bloem J."/>
            <person name="Labutti K."/>
            <person name="Salamov A."/>
            <person name="Andreopoulos B."/>
            <person name="Baker S."/>
            <person name="Barry K."/>
            <person name="Bills G."/>
            <person name="Bluhm B."/>
            <person name="Cannon C."/>
            <person name="Castanera R."/>
            <person name="Culley D."/>
            <person name="Daum C."/>
            <person name="Ezra D."/>
            <person name="Gonzalez J."/>
            <person name="Henrissat B."/>
            <person name="Kuo A."/>
            <person name="Liang C."/>
            <person name="Lipzen A."/>
            <person name="Lutzoni F."/>
            <person name="Magnuson J."/>
            <person name="Mondo S."/>
            <person name="Nolan M."/>
            <person name="Ohm R."/>
            <person name="Pangilinan J."/>
            <person name="Park H.-J."/>
            <person name="Ramirez L."/>
            <person name="Alfaro M."/>
            <person name="Sun H."/>
            <person name="Tritt A."/>
            <person name="Yoshinaga Y."/>
            <person name="Zwiers L.-H."/>
            <person name="Turgeon B."/>
            <person name="Goodwin S."/>
            <person name="Spatafora J."/>
            <person name="Crous P."/>
            <person name="Grigoriev I."/>
        </authorList>
    </citation>
    <scope>NUCLEOTIDE SEQUENCE</scope>
    <source>
        <strain evidence="5">CBS 121167</strain>
    </source>
</reference>
<feature type="compositionally biased region" description="Low complexity" evidence="1">
    <location>
        <begin position="612"/>
        <end position="622"/>
    </location>
</feature>
<feature type="compositionally biased region" description="Gly residues" evidence="1">
    <location>
        <begin position="706"/>
        <end position="715"/>
    </location>
</feature>
<keyword evidence="6" id="KW-1185">Reference proteome</keyword>
<dbReference type="InterPro" id="IPR018909">
    <property type="entry name" value="Eng1_septum"/>
</dbReference>
<dbReference type="GeneID" id="54300962"/>
<evidence type="ECO:0000256" key="2">
    <source>
        <dbReference type="SAM" id="Phobius"/>
    </source>
</evidence>
<feature type="chain" id="PRO_5025464771" evidence="3">
    <location>
        <begin position="21"/>
        <end position="876"/>
    </location>
</feature>
<protein>
    <submittedName>
        <fullName evidence="5">Carbohydrate-binding module family 52 protein</fullName>
    </submittedName>
</protein>
<accession>A0A6A6B1G6</accession>
<dbReference type="EMBL" id="ML995498">
    <property type="protein sequence ID" value="KAF2138019.1"/>
    <property type="molecule type" value="Genomic_DNA"/>
</dbReference>
<feature type="region of interest" description="Disordered" evidence="1">
    <location>
        <begin position="416"/>
        <end position="466"/>
    </location>
</feature>